<dbReference type="Proteomes" id="UP001390339">
    <property type="component" value="Unassembled WGS sequence"/>
</dbReference>
<protein>
    <submittedName>
        <fullName evidence="3">Uncharacterized protein</fullName>
    </submittedName>
</protein>
<proteinExistence type="predicted"/>
<gene>
    <name evidence="3" type="ORF">PGQ11_015635</name>
</gene>
<keyword evidence="2" id="KW-1133">Transmembrane helix</keyword>
<evidence type="ECO:0000313" key="3">
    <source>
        <dbReference type="EMBL" id="KAK8849155.1"/>
    </source>
</evidence>
<feature type="transmembrane region" description="Helical" evidence="2">
    <location>
        <begin position="89"/>
        <end position="109"/>
    </location>
</feature>
<keyword evidence="2" id="KW-0812">Transmembrane</keyword>
<feature type="transmembrane region" description="Helical" evidence="2">
    <location>
        <begin position="66"/>
        <end position="83"/>
    </location>
</feature>
<comment type="caution">
    <text evidence="3">The sequence shown here is derived from an EMBL/GenBank/DDBJ whole genome shotgun (WGS) entry which is preliminary data.</text>
</comment>
<reference evidence="3 4" key="1">
    <citation type="journal article" date="2024" name="IMA Fungus">
        <title>Apiospora arundinis, a panoply of carbohydrate-active enzymes and secondary metabolites.</title>
        <authorList>
            <person name="Sorensen T."/>
            <person name="Petersen C."/>
            <person name="Muurmann A.T."/>
            <person name="Christiansen J.V."/>
            <person name="Brundto M.L."/>
            <person name="Overgaard C.K."/>
            <person name="Boysen A.T."/>
            <person name="Wollenberg R.D."/>
            <person name="Larsen T.O."/>
            <person name="Sorensen J.L."/>
            <person name="Nielsen K.L."/>
            <person name="Sondergaard T.E."/>
        </authorList>
    </citation>
    <scope>NUCLEOTIDE SEQUENCE [LARGE SCALE GENOMIC DNA]</scope>
    <source>
        <strain evidence="3 4">AAU 773</strain>
    </source>
</reference>
<keyword evidence="2" id="KW-0472">Membrane</keyword>
<organism evidence="3 4">
    <name type="scientific">Apiospora arundinis</name>
    <dbReference type="NCBI Taxonomy" id="335852"/>
    <lineage>
        <taxon>Eukaryota</taxon>
        <taxon>Fungi</taxon>
        <taxon>Dikarya</taxon>
        <taxon>Ascomycota</taxon>
        <taxon>Pezizomycotina</taxon>
        <taxon>Sordariomycetes</taxon>
        <taxon>Xylariomycetidae</taxon>
        <taxon>Amphisphaeriales</taxon>
        <taxon>Apiosporaceae</taxon>
        <taxon>Apiospora</taxon>
    </lineage>
</organism>
<feature type="region of interest" description="Disordered" evidence="1">
    <location>
        <begin position="1"/>
        <end position="22"/>
    </location>
</feature>
<evidence type="ECO:0000256" key="2">
    <source>
        <dbReference type="SAM" id="Phobius"/>
    </source>
</evidence>
<keyword evidence="4" id="KW-1185">Reference proteome</keyword>
<sequence>MPGNATSTVGGEETAAPRGYETEPLLGYDVEAVVEYDVARTSRAHGCGCYYASGDGCYASGDWKSLAVALLFVPILILVFLLIQDLLNGVVPVFKMAAIAFIMISQVILSRLR</sequence>
<dbReference type="EMBL" id="JAPCWZ010000010">
    <property type="protein sequence ID" value="KAK8849155.1"/>
    <property type="molecule type" value="Genomic_DNA"/>
</dbReference>
<accession>A0ABR2HM34</accession>
<name>A0ABR2HM34_9PEZI</name>
<evidence type="ECO:0000256" key="1">
    <source>
        <dbReference type="SAM" id="MobiDB-lite"/>
    </source>
</evidence>
<evidence type="ECO:0000313" key="4">
    <source>
        <dbReference type="Proteomes" id="UP001390339"/>
    </source>
</evidence>